<dbReference type="InterPro" id="IPR036291">
    <property type="entry name" value="NAD(P)-bd_dom_sf"/>
</dbReference>
<dbReference type="InterPro" id="IPR002347">
    <property type="entry name" value="SDR_fam"/>
</dbReference>
<dbReference type="Gene3D" id="3.40.50.720">
    <property type="entry name" value="NAD(P)-binding Rossmann-like Domain"/>
    <property type="match status" value="1"/>
</dbReference>
<dbReference type="EMBL" id="WBMS02000003">
    <property type="protein sequence ID" value="MVZ99913.1"/>
    <property type="molecule type" value="Genomic_DNA"/>
</dbReference>
<protein>
    <submittedName>
        <fullName evidence="1">SDR family oxidoreductase</fullName>
    </submittedName>
</protein>
<organism evidence="1 2">
    <name type="scientific">Actinomadura physcomitrii</name>
    <dbReference type="NCBI Taxonomy" id="2650748"/>
    <lineage>
        <taxon>Bacteria</taxon>
        <taxon>Bacillati</taxon>
        <taxon>Actinomycetota</taxon>
        <taxon>Actinomycetes</taxon>
        <taxon>Streptosporangiales</taxon>
        <taxon>Thermomonosporaceae</taxon>
        <taxon>Actinomadura</taxon>
    </lineage>
</organism>
<dbReference type="Pfam" id="PF13561">
    <property type="entry name" value="adh_short_C2"/>
    <property type="match status" value="1"/>
</dbReference>
<name>A0A6I4M6J7_9ACTN</name>
<keyword evidence="2" id="KW-1185">Reference proteome</keyword>
<accession>A0A6I4M6J7</accession>
<dbReference type="SUPFAM" id="SSF51735">
    <property type="entry name" value="NAD(P)-binding Rossmann-fold domains"/>
    <property type="match status" value="1"/>
</dbReference>
<gene>
    <name evidence="1" type="ORF">F8568_005860</name>
</gene>
<sequence>MAMKTFGRVDLMVDNAGWSRSSTPLLDLEPDDWDHYMAVNVRGTLNLFSVMRSRGVAGCGWLWRGGRRGGGSSAASAGLAMS</sequence>
<evidence type="ECO:0000313" key="2">
    <source>
        <dbReference type="Proteomes" id="UP000462055"/>
    </source>
</evidence>
<proteinExistence type="predicted"/>
<reference evidence="1" key="1">
    <citation type="submission" date="2019-12" db="EMBL/GenBank/DDBJ databases">
        <title>Actinomadura physcomitrii sp. nov., a novel actinomycete isolated from moss [Physcomitrium sphaericum (Ludw) Fuernr].</title>
        <authorList>
            <person name="Zhuang X."/>
        </authorList>
    </citation>
    <scope>NUCLEOTIDE SEQUENCE [LARGE SCALE GENOMIC DNA]</scope>
    <source>
        <strain evidence="1">LD22</strain>
    </source>
</reference>
<comment type="caution">
    <text evidence="1">The sequence shown here is derived from an EMBL/GenBank/DDBJ whole genome shotgun (WGS) entry which is preliminary data.</text>
</comment>
<dbReference type="AlphaFoldDB" id="A0A6I4M6J7"/>
<evidence type="ECO:0000313" key="1">
    <source>
        <dbReference type="EMBL" id="MVZ99913.1"/>
    </source>
</evidence>
<dbReference type="Proteomes" id="UP000462055">
    <property type="component" value="Unassembled WGS sequence"/>
</dbReference>